<dbReference type="AlphaFoldDB" id="A0A2N3IAT2"/>
<evidence type="ECO:0000313" key="2">
    <source>
        <dbReference type="Proteomes" id="UP000233387"/>
    </source>
</evidence>
<keyword evidence="2" id="KW-1185">Reference proteome</keyword>
<evidence type="ECO:0000313" key="1">
    <source>
        <dbReference type="EMBL" id="PKQ67441.1"/>
    </source>
</evidence>
<accession>A0A2N3IAT2</accession>
<gene>
    <name evidence="1" type="ORF">Rain11_2054</name>
</gene>
<dbReference type="OrthoDB" id="196672at2"/>
<evidence type="ECO:0008006" key="3">
    <source>
        <dbReference type="Google" id="ProtNLM"/>
    </source>
</evidence>
<dbReference type="RefSeq" id="WP_101359320.1">
    <property type="nucleotide sequence ID" value="NZ_NKXO01000034.1"/>
</dbReference>
<protein>
    <recommendedName>
        <fullName evidence="3">Glycine-rich domain-containing protein-like</fullName>
    </recommendedName>
</protein>
<proteinExistence type="predicted"/>
<dbReference type="Proteomes" id="UP000233387">
    <property type="component" value="Unassembled WGS sequence"/>
</dbReference>
<name>A0A2N3IAT2_9BACT</name>
<comment type="caution">
    <text evidence="1">The sequence shown here is derived from an EMBL/GenBank/DDBJ whole genome shotgun (WGS) entry which is preliminary data.</text>
</comment>
<sequence length="178" mass="21052">METTLLIYPDPISVERISYLINQKGIDPVIAAIDLEMVKMKLQEPNEGEGWTAEQCDTAEIEYKRYLHLCKKYGKGIVPNGIMDIFWHYHILDTRAYHKDCEAVFGYYLHHFPYFGMRGEQDAQNLKNAFYKTKQLYLETFGENMLRENLNIFDDDDDDESDCWHDCENRCWHACSDE</sequence>
<dbReference type="EMBL" id="NKXO01000034">
    <property type="protein sequence ID" value="PKQ67441.1"/>
    <property type="molecule type" value="Genomic_DNA"/>
</dbReference>
<organism evidence="1 2">
    <name type="scientific">Raineya orbicola</name>
    <dbReference type="NCBI Taxonomy" id="2016530"/>
    <lineage>
        <taxon>Bacteria</taxon>
        <taxon>Pseudomonadati</taxon>
        <taxon>Bacteroidota</taxon>
        <taxon>Cytophagia</taxon>
        <taxon>Cytophagales</taxon>
        <taxon>Raineyaceae</taxon>
        <taxon>Raineya</taxon>
    </lineage>
</organism>
<reference evidence="1 2" key="1">
    <citation type="submission" date="2017-06" db="EMBL/GenBank/DDBJ databases">
        <title>Raineya orbicola gen. nov., sp. nov. a slightly thermophilic bacterium of the phylum Bacteroidetes and the description of Raineyaceae fam. nov.</title>
        <authorList>
            <person name="Albuquerque L."/>
            <person name="Polonia A.R.M."/>
            <person name="Barroso C."/>
            <person name="Froufe H.J.C."/>
            <person name="Lage O."/>
            <person name="Lobo-Da-Cunha A."/>
            <person name="Egas C."/>
            <person name="Da Costa M.S."/>
        </authorList>
    </citation>
    <scope>NUCLEOTIDE SEQUENCE [LARGE SCALE GENOMIC DNA]</scope>
    <source>
        <strain evidence="1 2">SPSPC-11</strain>
    </source>
</reference>